<reference evidence="1" key="2">
    <citation type="journal article" date="2022" name="New Phytol.">
        <title>Evolutionary transition to the ectomycorrhizal habit in the genomes of a hyperdiverse lineage of mushroom-forming fungi.</title>
        <authorList>
            <person name="Looney B."/>
            <person name="Miyauchi S."/>
            <person name="Morin E."/>
            <person name="Drula E."/>
            <person name="Courty P.E."/>
            <person name="Kohler A."/>
            <person name="Kuo A."/>
            <person name="LaButti K."/>
            <person name="Pangilinan J."/>
            <person name="Lipzen A."/>
            <person name="Riley R."/>
            <person name="Andreopoulos W."/>
            <person name="He G."/>
            <person name="Johnson J."/>
            <person name="Nolan M."/>
            <person name="Tritt A."/>
            <person name="Barry K.W."/>
            <person name="Grigoriev I.V."/>
            <person name="Nagy L.G."/>
            <person name="Hibbett D."/>
            <person name="Henrissat B."/>
            <person name="Matheny P.B."/>
            <person name="Labbe J."/>
            <person name="Martin F.M."/>
        </authorList>
    </citation>
    <scope>NUCLEOTIDE SEQUENCE</scope>
    <source>
        <strain evidence="1">FP105234-sp</strain>
    </source>
</reference>
<accession>A0ACB8S706</accession>
<evidence type="ECO:0000313" key="1">
    <source>
        <dbReference type="EMBL" id="KAI0052374.1"/>
    </source>
</evidence>
<evidence type="ECO:0000313" key="2">
    <source>
        <dbReference type="Proteomes" id="UP000814033"/>
    </source>
</evidence>
<keyword evidence="2" id="KW-1185">Reference proteome</keyword>
<sequence>MAHPFVDPRLLTTLLADAREYHKHLSVLLDTYAQHSLLSLSAYASTSPAPVARAVIAVAGSFAGADDALRRYANSVEAWQTELQAIKGLEEEMSNATRDREILVTRLLEQSRSQRTRKPSTTTLGSSNSGSMADAAQEELRVSDRELTVKKQRLSALRTAALRDGLHRRCEAMIECGQTWADMGKAGMRVLEGIIDVGEDQLEDPLLGVPGTTLAQPEISRVPSHSPTVLKIQSRISTRGSAQPIAQTLPKDSLLLEPLSIPPRMPSTQTLPAPFPITPPSPRRPRSRQQPLIVTKQRSRSRSSSRSRPKSPGNVMLPPPSLDWNTVTRQNASHRPRRHPSPPTILQPRPVSPRQPTLIQPQPQRPTIIYPGTPPSPASPPAHEPIVLPPPTREPNYPRPLSLVDEGPEIDFEQAVRQRRDRWGRTTPVVPAIPGLGSSSTWYQPPYLLPQPMPQIIPPTFIPPTFIPPTFIPPPVTIMTDSDDDDTTVKEAG</sequence>
<gene>
    <name evidence="1" type="ORF">FA95DRAFT_1675340</name>
</gene>
<organism evidence="1 2">
    <name type="scientific">Auriscalpium vulgare</name>
    <dbReference type="NCBI Taxonomy" id="40419"/>
    <lineage>
        <taxon>Eukaryota</taxon>
        <taxon>Fungi</taxon>
        <taxon>Dikarya</taxon>
        <taxon>Basidiomycota</taxon>
        <taxon>Agaricomycotina</taxon>
        <taxon>Agaricomycetes</taxon>
        <taxon>Russulales</taxon>
        <taxon>Auriscalpiaceae</taxon>
        <taxon>Auriscalpium</taxon>
    </lineage>
</organism>
<proteinExistence type="predicted"/>
<name>A0ACB8S706_9AGAM</name>
<reference evidence="1" key="1">
    <citation type="submission" date="2021-02" db="EMBL/GenBank/DDBJ databases">
        <authorList>
            <consortium name="DOE Joint Genome Institute"/>
            <person name="Ahrendt S."/>
            <person name="Looney B.P."/>
            <person name="Miyauchi S."/>
            <person name="Morin E."/>
            <person name="Drula E."/>
            <person name="Courty P.E."/>
            <person name="Chicoki N."/>
            <person name="Fauchery L."/>
            <person name="Kohler A."/>
            <person name="Kuo A."/>
            <person name="Labutti K."/>
            <person name="Pangilinan J."/>
            <person name="Lipzen A."/>
            <person name="Riley R."/>
            <person name="Andreopoulos W."/>
            <person name="He G."/>
            <person name="Johnson J."/>
            <person name="Barry K.W."/>
            <person name="Grigoriev I.V."/>
            <person name="Nagy L."/>
            <person name="Hibbett D."/>
            <person name="Henrissat B."/>
            <person name="Matheny P.B."/>
            <person name="Labbe J."/>
            <person name="Martin F."/>
        </authorList>
    </citation>
    <scope>NUCLEOTIDE SEQUENCE</scope>
    <source>
        <strain evidence="1">FP105234-sp</strain>
    </source>
</reference>
<protein>
    <submittedName>
        <fullName evidence="1">Uncharacterized protein</fullName>
    </submittedName>
</protein>
<comment type="caution">
    <text evidence="1">The sequence shown here is derived from an EMBL/GenBank/DDBJ whole genome shotgun (WGS) entry which is preliminary data.</text>
</comment>
<dbReference type="EMBL" id="MU275846">
    <property type="protein sequence ID" value="KAI0052374.1"/>
    <property type="molecule type" value="Genomic_DNA"/>
</dbReference>
<dbReference type="Proteomes" id="UP000814033">
    <property type="component" value="Unassembled WGS sequence"/>
</dbReference>